<feature type="region of interest" description="Disordered" evidence="1">
    <location>
        <begin position="298"/>
        <end position="339"/>
    </location>
</feature>
<feature type="compositionally biased region" description="Polar residues" evidence="1">
    <location>
        <begin position="309"/>
        <end position="326"/>
    </location>
</feature>
<comment type="caution">
    <text evidence="2">The sequence shown here is derived from an EMBL/GenBank/DDBJ whole genome shotgun (WGS) entry which is preliminary data.</text>
</comment>
<accession>A0ABR4P4I0</accession>
<feature type="region of interest" description="Disordered" evidence="1">
    <location>
        <begin position="136"/>
        <end position="206"/>
    </location>
</feature>
<gene>
    <name evidence="2" type="ORF">PVAG01_09929</name>
</gene>
<organism evidence="2 3">
    <name type="scientific">Phlyctema vagabunda</name>
    <dbReference type="NCBI Taxonomy" id="108571"/>
    <lineage>
        <taxon>Eukaryota</taxon>
        <taxon>Fungi</taxon>
        <taxon>Dikarya</taxon>
        <taxon>Ascomycota</taxon>
        <taxon>Pezizomycotina</taxon>
        <taxon>Leotiomycetes</taxon>
        <taxon>Helotiales</taxon>
        <taxon>Dermateaceae</taxon>
        <taxon>Phlyctema</taxon>
    </lineage>
</organism>
<proteinExistence type="predicted"/>
<dbReference type="Proteomes" id="UP001629113">
    <property type="component" value="Unassembled WGS sequence"/>
</dbReference>
<sequence length="476" mass="52589">MRKRLSISLTHSHCLSRRRYGPRISLDRQQHQPPSPAKMLAARDQENLVHGHQQVASSKPLNQGVRTLQPKTPGNRYPKTPLKLPVHDENAPINFGGKSVLATKGKGLDKNAFVTPMGPRTRAPLGMKTTNAKTKAFQTPAGPAPEKDLEKTQTKQSSARRPKPKVTQTVKLDIHGDEPGPLEEREVEYAPPKPRDLPYESEDFPNDCLDYSALKPKNRMRGWYDRYHNPLDENGVSIKDKEFEDNLAKALREGDERILKAVEEDDWSVGDVPETFRHIGKKESDVQRKVKVADQAKKSVALSSRGPGTISSRNAASALSAPSRTTMVPVRPSQPKPTTSFLARSKKVVPLAPTSTMRHTAATAASKSTIGYTKGRSASSAVNKSTHISDIFAKPTVTMPRSISNLSQDSDVTITPARFARKSAEVGSDEWSRFKLLTTFDLDDEELEPGLRGALPECLRRADEEDEEEFVLALGS</sequence>
<name>A0ABR4P4I0_9HELO</name>
<evidence type="ECO:0000313" key="2">
    <source>
        <dbReference type="EMBL" id="KAL3418214.1"/>
    </source>
</evidence>
<evidence type="ECO:0000256" key="1">
    <source>
        <dbReference type="SAM" id="MobiDB-lite"/>
    </source>
</evidence>
<protein>
    <submittedName>
        <fullName evidence="2">Uncharacterized protein</fullName>
    </submittedName>
</protein>
<feature type="compositionally biased region" description="Basic and acidic residues" evidence="1">
    <location>
        <begin position="172"/>
        <end position="198"/>
    </location>
</feature>
<keyword evidence="3" id="KW-1185">Reference proteome</keyword>
<evidence type="ECO:0000313" key="3">
    <source>
        <dbReference type="Proteomes" id="UP001629113"/>
    </source>
</evidence>
<dbReference type="EMBL" id="JBFCZG010000009">
    <property type="protein sequence ID" value="KAL3418214.1"/>
    <property type="molecule type" value="Genomic_DNA"/>
</dbReference>
<reference evidence="2 3" key="1">
    <citation type="submission" date="2024-06" db="EMBL/GenBank/DDBJ databases">
        <title>Complete genome of Phlyctema vagabunda strain 19-DSS-EL-015.</title>
        <authorList>
            <person name="Fiorenzani C."/>
        </authorList>
    </citation>
    <scope>NUCLEOTIDE SEQUENCE [LARGE SCALE GENOMIC DNA]</scope>
    <source>
        <strain evidence="2 3">19-DSS-EL-015</strain>
    </source>
</reference>